<feature type="region of interest" description="Disordered" evidence="5">
    <location>
        <begin position="658"/>
        <end position="686"/>
    </location>
</feature>
<dbReference type="SUPFAM" id="SSF53098">
    <property type="entry name" value="Ribonuclease H-like"/>
    <property type="match status" value="1"/>
</dbReference>
<proteinExistence type="predicted"/>
<feature type="domain" description="Integrase catalytic" evidence="6">
    <location>
        <begin position="389"/>
        <end position="563"/>
    </location>
</feature>
<dbReference type="EMBL" id="OIVN01000675">
    <property type="protein sequence ID" value="SPC83914.1"/>
    <property type="molecule type" value="Genomic_DNA"/>
</dbReference>
<dbReference type="Gene3D" id="3.30.420.10">
    <property type="entry name" value="Ribonuclease H-like superfamily/Ribonuclease H"/>
    <property type="match status" value="1"/>
</dbReference>
<dbReference type="Pfam" id="PF14223">
    <property type="entry name" value="Retrotran_gag_2"/>
    <property type="match status" value="1"/>
</dbReference>
<dbReference type="InterPro" id="IPR001584">
    <property type="entry name" value="Integrase_cat-core"/>
</dbReference>
<sequence length="1151" mass="131082">MAINASIATVGLVKFDGTGNFGLWQRRVNDLLVQQGLVKALYGKTKKPEKMTDEEWEELDMKAVSTIRLLLADEVMYDVMEETQLQEIWLNLEKRYMSKSLTNKLHLKQKLYGLKMTEGADLRQHINTFKQIISDMLRIDIKFEDEDKAMMLLTSLPASYEHLVTTLLYGKETLELEEVSGALLDHYQRKHKDSAESSGEGLVVKGYQDHGRKKDKDDKSARGRSKSKSKTGKEESSTSVNVVADSESDGNMLSVSSSTDGLNNSWLLDSACSFHVTPHRNWFDTYRSINCGSVRMGNDATCTIIGMGTIKIKMSDGVVRTLEEVRHIPDMRKNLISLGTLDSKGYSYKSKNGIMKVSKGAMIVMTGQKISSNVYKLLGNTILGGVAAVAEFEDDDTLLWHMQLGHMNIWGPVRTLSKGGAQYFMSFIDDYSRKAWVYFLKNKSEAFAKFKIWKVEVENQTRRKIKCLRTDNGTEYRDGDFLKFCKEHGIKRHFTVRKTPQQNGVAERLNRTITETARCLRLNAELPKIFWAEAVDMACYIINRSPRVALDGKVAEEVWTGQEVDYSFMRIFRCSAYVHISGEDRLKLDPKSKKCIFLGFKKGVKGYKLWDPVAQKVVISRDVVFDEKSMTKAFKEEKSQAAESSNNIDRSTVQVDLDELESQSDEEPHSNDQEQDSTRSDRPKCNKRPPVRYGFLDLVSYALLTSCEDPSTFQEAIESSEKDKWMEAMVEENESLSKNKTWELTKLPKGKKPIGCKWVFKKKEAVSEKEGERFKARLVAKGYSQRHEIDYDEDIFTSFLHGNLEEEVFMVQPEEFKQPGTENLVCRLKKSLYGLKQSPRQWYKRLKSLLHKEFEMKDLGAAKKILGMEIRRDREARKLWLSQKNYIRKVLEKFSMLDAKPVSTPLANHFRLSGSQCPKNEEEIENMSKVPYASAVGCLMYAMVCTRPDLAHAVSTVSKYMAKPGREHWNVVKWIFRYLKGTAEHGILFSRQPGTNSVVGYVDVDYAGEVDDRRSTTGYVFTLSGGPICWKSTLQSIVAMSTTEAEYMVVVEAAKEALWLKGLVKELGLNQGGVQMHCDSQSAIYLTKNQVYHARTKHIDVRFHKIRKLIVTGDIVLEKVHTSENAADMLTKPVTTAKFKHCLDLVNVSSL</sequence>
<feature type="region of interest" description="Disordered" evidence="5">
    <location>
        <begin position="194"/>
        <end position="256"/>
    </location>
</feature>
<dbReference type="InterPro" id="IPR057670">
    <property type="entry name" value="SH3_retrovirus"/>
</dbReference>
<dbReference type="Pfam" id="PF00665">
    <property type="entry name" value="rve"/>
    <property type="match status" value="1"/>
</dbReference>
<dbReference type="InterPro" id="IPR036397">
    <property type="entry name" value="RNaseH_sf"/>
</dbReference>
<dbReference type="GO" id="GO:0004190">
    <property type="term" value="F:aspartic-type endopeptidase activity"/>
    <property type="evidence" value="ECO:0007669"/>
    <property type="project" value="UniProtKB-KW"/>
</dbReference>
<evidence type="ECO:0000256" key="4">
    <source>
        <dbReference type="ARBA" id="ARBA00022801"/>
    </source>
</evidence>
<organism evidence="7">
    <name type="scientific">Fagus sylvatica</name>
    <name type="common">Beechnut</name>
    <dbReference type="NCBI Taxonomy" id="28930"/>
    <lineage>
        <taxon>Eukaryota</taxon>
        <taxon>Viridiplantae</taxon>
        <taxon>Streptophyta</taxon>
        <taxon>Embryophyta</taxon>
        <taxon>Tracheophyta</taxon>
        <taxon>Spermatophyta</taxon>
        <taxon>Magnoliopsida</taxon>
        <taxon>eudicotyledons</taxon>
        <taxon>Gunneridae</taxon>
        <taxon>Pentapetalae</taxon>
        <taxon>rosids</taxon>
        <taxon>fabids</taxon>
        <taxon>Fagales</taxon>
        <taxon>Fagaceae</taxon>
        <taxon>Fagus</taxon>
    </lineage>
</organism>
<evidence type="ECO:0000313" key="7">
    <source>
        <dbReference type="EMBL" id="SPC83914.1"/>
    </source>
</evidence>
<evidence type="ECO:0000256" key="2">
    <source>
        <dbReference type="ARBA" id="ARBA00022723"/>
    </source>
</evidence>
<dbReference type="SUPFAM" id="SSF56672">
    <property type="entry name" value="DNA/RNA polymerases"/>
    <property type="match status" value="1"/>
</dbReference>
<evidence type="ECO:0000256" key="3">
    <source>
        <dbReference type="ARBA" id="ARBA00022750"/>
    </source>
</evidence>
<dbReference type="GO" id="GO:0006508">
    <property type="term" value="P:proteolysis"/>
    <property type="evidence" value="ECO:0007669"/>
    <property type="project" value="UniProtKB-KW"/>
</dbReference>
<keyword evidence="3" id="KW-0064">Aspartyl protease</keyword>
<dbReference type="Pfam" id="PF25597">
    <property type="entry name" value="SH3_retrovirus"/>
    <property type="match status" value="1"/>
</dbReference>
<dbReference type="PANTHER" id="PTHR42648:SF28">
    <property type="entry name" value="TRANSPOSON-ENCODED PROTEIN WITH RIBONUCLEASE H-LIKE AND RETROVIRUS ZINC FINGER-LIKE DOMAINS"/>
    <property type="match status" value="1"/>
</dbReference>
<name>A0A2N9FAV4_FAGSY</name>
<feature type="compositionally biased region" description="Basic and acidic residues" evidence="5">
    <location>
        <begin position="207"/>
        <end position="221"/>
    </location>
</feature>
<dbReference type="PANTHER" id="PTHR42648">
    <property type="entry name" value="TRANSPOSASE, PUTATIVE-RELATED"/>
    <property type="match status" value="1"/>
</dbReference>
<keyword evidence="4" id="KW-0378">Hydrolase</keyword>
<protein>
    <recommendedName>
        <fullName evidence="6">Integrase catalytic domain-containing protein</fullName>
    </recommendedName>
</protein>
<dbReference type="PROSITE" id="PS50994">
    <property type="entry name" value="INTEGRASE"/>
    <property type="match status" value="1"/>
</dbReference>
<dbReference type="InterPro" id="IPR012337">
    <property type="entry name" value="RNaseH-like_sf"/>
</dbReference>
<dbReference type="Pfam" id="PF22936">
    <property type="entry name" value="Pol_BBD"/>
    <property type="match status" value="1"/>
</dbReference>
<dbReference type="InterPro" id="IPR013103">
    <property type="entry name" value="RVT_2"/>
</dbReference>
<gene>
    <name evidence="7" type="ORF">FSB_LOCUS11796</name>
</gene>
<dbReference type="GO" id="GO:0015074">
    <property type="term" value="P:DNA integration"/>
    <property type="evidence" value="ECO:0007669"/>
    <property type="project" value="InterPro"/>
</dbReference>
<dbReference type="GO" id="GO:0003676">
    <property type="term" value="F:nucleic acid binding"/>
    <property type="evidence" value="ECO:0007669"/>
    <property type="project" value="InterPro"/>
</dbReference>
<dbReference type="AlphaFoldDB" id="A0A2N9FAV4"/>
<evidence type="ECO:0000256" key="5">
    <source>
        <dbReference type="SAM" id="MobiDB-lite"/>
    </source>
</evidence>
<keyword evidence="1" id="KW-0645">Protease</keyword>
<evidence type="ECO:0000256" key="1">
    <source>
        <dbReference type="ARBA" id="ARBA00022670"/>
    </source>
</evidence>
<dbReference type="InterPro" id="IPR039537">
    <property type="entry name" value="Retrotran_Ty1/copia-like"/>
</dbReference>
<evidence type="ECO:0000259" key="6">
    <source>
        <dbReference type="PROSITE" id="PS50994"/>
    </source>
</evidence>
<dbReference type="InterPro" id="IPR054722">
    <property type="entry name" value="PolX-like_BBD"/>
</dbReference>
<dbReference type="GO" id="GO:0046872">
    <property type="term" value="F:metal ion binding"/>
    <property type="evidence" value="ECO:0007669"/>
    <property type="project" value="UniProtKB-KW"/>
</dbReference>
<accession>A0A2N9FAV4</accession>
<dbReference type="InterPro" id="IPR043502">
    <property type="entry name" value="DNA/RNA_pol_sf"/>
</dbReference>
<reference evidence="7" key="1">
    <citation type="submission" date="2018-02" db="EMBL/GenBank/DDBJ databases">
        <authorList>
            <person name="Cohen D.B."/>
            <person name="Kent A.D."/>
        </authorList>
    </citation>
    <scope>NUCLEOTIDE SEQUENCE</scope>
</reference>
<dbReference type="Pfam" id="PF07727">
    <property type="entry name" value="RVT_2"/>
    <property type="match status" value="2"/>
</dbReference>
<feature type="compositionally biased region" description="Basic and acidic residues" evidence="5">
    <location>
        <begin position="666"/>
        <end position="684"/>
    </location>
</feature>
<dbReference type="CDD" id="cd09272">
    <property type="entry name" value="RNase_HI_RT_Ty1"/>
    <property type="match status" value="1"/>
</dbReference>
<keyword evidence="2" id="KW-0479">Metal-binding</keyword>